<reference evidence="2 3" key="1">
    <citation type="submission" date="2015-12" db="EMBL/GenBank/DDBJ databases">
        <authorList>
            <person name="Wibberg D."/>
        </authorList>
    </citation>
    <scope>NUCLEOTIDE SEQUENCE [LARGE SCALE GENOMIC DNA]</scope>
    <source>
        <strain evidence="2">R2091</strain>
    </source>
</reference>
<evidence type="ECO:0000313" key="2">
    <source>
        <dbReference type="EMBL" id="CUW36364.1"/>
    </source>
</evidence>
<organism evidence="2 3">
    <name type="scientific">Acinetobacter baumannii</name>
    <dbReference type="NCBI Taxonomy" id="470"/>
    <lineage>
        <taxon>Bacteria</taxon>
        <taxon>Pseudomonadati</taxon>
        <taxon>Pseudomonadota</taxon>
        <taxon>Gammaproteobacteria</taxon>
        <taxon>Moraxellales</taxon>
        <taxon>Moraxellaceae</taxon>
        <taxon>Acinetobacter</taxon>
        <taxon>Acinetobacter calcoaceticus/baumannii complex</taxon>
    </lineage>
</organism>
<dbReference type="RefSeq" id="WP_032031680.1">
    <property type="nucleotide sequence ID" value="NZ_CAUYZO010000006.1"/>
</dbReference>
<feature type="compositionally biased region" description="Polar residues" evidence="1">
    <location>
        <begin position="103"/>
        <end position="115"/>
    </location>
</feature>
<gene>
    <name evidence="2" type="ORF">ABR2091_2976</name>
</gene>
<sequence>MSIDAIRWSWTASVKTSAQRLVLLSLADRAGEEHTAWPSIDRLAADTMLDKKTVQKVILELIKLGLVSDTGERTGPTKRVRILKLNGVKGREEYNQNRDDSGSKNNTKSRTNVPKNGNIKHSQKRNDSDNGNIPENGILNNPQNGTLNVPNFGMQNQPLNLPINLSQEHDWIPNVDQLMTKIKMAGHGQNIDLIFGLPSFEFELSAFNSYFENSGLSDSKKLHKFTAWIVDKFERYKKQNPAYGIHPSLETGQQAITARPFINLPTKPKSLLGDAQ</sequence>
<protein>
    <recommendedName>
        <fullName evidence="4">Helix-turn-helix domain-containing protein</fullName>
    </recommendedName>
</protein>
<dbReference type="InterPro" id="IPR036388">
    <property type="entry name" value="WH-like_DNA-bd_sf"/>
</dbReference>
<evidence type="ECO:0000313" key="3">
    <source>
        <dbReference type="Proteomes" id="UP000066661"/>
    </source>
</evidence>
<feature type="compositionally biased region" description="Basic and acidic residues" evidence="1">
    <location>
        <begin position="91"/>
        <end position="102"/>
    </location>
</feature>
<proteinExistence type="predicted"/>
<dbReference type="Pfam" id="PF13730">
    <property type="entry name" value="HTH_36"/>
    <property type="match status" value="1"/>
</dbReference>
<feature type="region of interest" description="Disordered" evidence="1">
    <location>
        <begin position="91"/>
        <end position="147"/>
    </location>
</feature>
<evidence type="ECO:0008006" key="4">
    <source>
        <dbReference type="Google" id="ProtNLM"/>
    </source>
</evidence>
<dbReference type="Gene3D" id="1.10.10.10">
    <property type="entry name" value="Winged helix-like DNA-binding domain superfamily/Winged helix DNA-binding domain"/>
    <property type="match status" value="1"/>
</dbReference>
<name>A0A7U7KGL9_ACIBA</name>
<dbReference type="AlphaFoldDB" id="A0A7U7KGL9"/>
<accession>A0A7U7KGL9</accession>
<feature type="compositionally biased region" description="Polar residues" evidence="1">
    <location>
        <begin position="129"/>
        <end position="147"/>
    </location>
</feature>
<dbReference type="EMBL" id="LN997846">
    <property type="protein sequence ID" value="CUW36364.1"/>
    <property type="molecule type" value="Genomic_DNA"/>
</dbReference>
<evidence type="ECO:0000256" key="1">
    <source>
        <dbReference type="SAM" id="MobiDB-lite"/>
    </source>
</evidence>
<dbReference type="Proteomes" id="UP000066661">
    <property type="component" value="Chromosome I"/>
</dbReference>